<keyword evidence="2" id="KW-1185">Reference proteome</keyword>
<reference evidence="1" key="1">
    <citation type="submission" date="2023-06" db="EMBL/GenBank/DDBJ databases">
        <authorList>
            <consortium name="Lawrence Berkeley National Laboratory"/>
            <person name="Ahrendt S."/>
            <person name="Sahu N."/>
            <person name="Indic B."/>
            <person name="Wong-Bajracharya J."/>
            <person name="Merenyi Z."/>
            <person name="Ke H.-M."/>
            <person name="Monk M."/>
            <person name="Kocsube S."/>
            <person name="Drula E."/>
            <person name="Lipzen A."/>
            <person name="Balint B."/>
            <person name="Henrissat B."/>
            <person name="Andreopoulos B."/>
            <person name="Martin F.M."/>
            <person name="Harder C.B."/>
            <person name="Rigling D."/>
            <person name="Ford K.L."/>
            <person name="Foster G.D."/>
            <person name="Pangilinan J."/>
            <person name="Papanicolaou A."/>
            <person name="Barry K."/>
            <person name="LaButti K."/>
            <person name="Viragh M."/>
            <person name="Koriabine M."/>
            <person name="Yan M."/>
            <person name="Riley R."/>
            <person name="Champramary S."/>
            <person name="Plett K.L."/>
            <person name="Tsai I.J."/>
            <person name="Slot J."/>
            <person name="Sipos G."/>
            <person name="Plett J."/>
            <person name="Nagy L.G."/>
            <person name="Grigoriev I.V."/>
        </authorList>
    </citation>
    <scope>NUCLEOTIDE SEQUENCE</scope>
    <source>
        <strain evidence="1">FPL87.14</strain>
    </source>
</reference>
<evidence type="ECO:0000313" key="1">
    <source>
        <dbReference type="EMBL" id="KAK0438443.1"/>
    </source>
</evidence>
<dbReference type="EMBL" id="JAUEPT010000043">
    <property type="protein sequence ID" value="KAK0438443.1"/>
    <property type="molecule type" value="Genomic_DNA"/>
</dbReference>
<dbReference type="AlphaFoldDB" id="A0AA39J9E3"/>
<dbReference type="Proteomes" id="UP001175226">
    <property type="component" value="Unassembled WGS sequence"/>
</dbReference>
<accession>A0AA39J9E3</accession>
<organism evidence="1 2">
    <name type="scientific">Armillaria borealis</name>
    <dbReference type="NCBI Taxonomy" id="47425"/>
    <lineage>
        <taxon>Eukaryota</taxon>
        <taxon>Fungi</taxon>
        <taxon>Dikarya</taxon>
        <taxon>Basidiomycota</taxon>
        <taxon>Agaricomycotina</taxon>
        <taxon>Agaricomycetes</taxon>
        <taxon>Agaricomycetidae</taxon>
        <taxon>Agaricales</taxon>
        <taxon>Marasmiineae</taxon>
        <taxon>Physalacriaceae</taxon>
        <taxon>Armillaria</taxon>
    </lineage>
</organism>
<comment type="caution">
    <text evidence="1">The sequence shown here is derived from an EMBL/GenBank/DDBJ whole genome shotgun (WGS) entry which is preliminary data.</text>
</comment>
<sequence>MPLAVVVLIVLKEVRVRMHSSYKKYSSSANPSGAATPTLVQTSGFVLEEPGSCPSTIPTQVMKRQDWICPITGVREEKHWDALAEDPDVLLSVMETCHIFKQAAAHLDLDNPKDCFGKSARDVVRNYFAPDDEEMEALVATVDDPSNGIGFELSVITSLANSSSRCMLPTSRMRILLKRTSIFVSWCRTPGVTNIVLYSKATATLIPPFPSKSDLPSLACCCCRYSPCQWGRCY</sequence>
<feature type="non-terminal residue" evidence="1">
    <location>
        <position position="234"/>
    </location>
</feature>
<evidence type="ECO:0000313" key="2">
    <source>
        <dbReference type="Proteomes" id="UP001175226"/>
    </source>
</evidence>
<proteinExistence type="predicted"/>
<protein>
    <submittedName>
        <fullName evidence="1">Uncharacterized protein</fullName>
    </submittedName>
</protein>
<gene>
    <name evidence="1" type="ORF">EV421DRAFT_2037823</name>
</gene>
<name>A0AA39J9E3_9AGAR</name>